<protein>
    <recommendedName>
        <fullName evidence="1">F-box domain-containing protein</fullName>
    </recommendedName>
</protein>
<accession>A0A146KLL0</accession>
<gene>
    <name evidence="2" type="ORF">g.64796</name>
</gene>
<reference evidence="2" key="1">
    <citation type="journal article" date="2016" name="Gigascience">
        <title>De novo construction of an expanded transcriptome assembly for the western tarnished plant bug, Lygus hesperus.</title>
        <authorList>
            <person name="Tassone E.E."/>
            <person name="Geib S.M."/>
            <person name="Hall B."/>
            <person name="Fabrick J.A."/>
            <person name="Brent C.S."/>
            <person name="Hull J.J."/>
        </authorList>
    </citation>
    <scope>NUCLEOTIDE SEQUENCE</scope>
</reference>
<dbReference type="InterPro" id="IPR001810">
    <property type="entry name" value="F-box_dom"/>
</dbReference>
<dbReference type="SUPFAM" id="SSF81383">
    <property type="entry name" value="F-box domain"/>
    <property type="match status" value="1"/>
</dbReference>
<feature type="domain" description="F-box" evidence="1">
    <location>
        <begin position="6"/>
        <end position="52"/>
    </location>
</feature>
<dbReference type="CDD" id="cd09917">
    <property type="entry name" value="F-box_SF"/>
    <property type="match status" value="1"/>
</dbReference>
<dbReference type="InterPro" id="IPR036047">
    <property type="entry name" value="F-box-like_dom_sf"/>
</dbReference>
<dbReference type="Gene3D" id="1.20.1280.50">
    <property type="match status" value="1"/>
</dbReference>
<dbReference type="SUPFAM" id="SSF50998">
    <property type="entry name" value="Quinoprotein alcohol dehydrogenase-like"/>
    <property type="match status" value="1"/>
</dbReference>
<name>A0A146KLL0_LYGHE</name>
<dbReference type="AlphaFoldDB" id="A0A146KLL0"/>
<dbReference type="PROSITE" id="PS50181">
    <property type="entry name" value="FBOX"/>
    <property type="match status" value="1"/>
</dbReference>
<evidence type="ECO:0000259" key="1">
    <source>
        <dbReference type="PROSITE" id="PS50181"/>
    </source>
</evidence>
<organism evidence="2">
    <name type="scientific">Lygus hesperus</name>
    <name type="common">Western plant bug</name>
    <dbReference type="NCBI Taxonomy" id="30085"/>
    <lineage>
        <taxon>Eukaryota</taxon>
        <taxon>Metazoa</taxon>
        <taxon>Ecdysozoa</taxon>
        <taxon>Arthropoda</taxon>
        <taxon>Hexapoda</taxon>
        <taxon>Insecta</taxon>
        <taxon>Pterygota</taxon>
        <taxon>Neoptera</taxon>
        <taxon>Paraneoptera</taxon>
        <taxon>Hemiptera</taxon>
        <taxon>Heteroptera</taxon>
        <taxon>Panheteroptera</taxon>
        <taxon>Cimicomorpha</taxon>
        <taxon>Miridae</taxon>
        <taxon>Mirini</taxon>
        <taxon>Lygus</taxon>
    </lineage>
</organism>
<dbReference type="EMBL" id="GDHC01021301">
    <property type="protein sequence ID" value="JAP97327.1"/>
    <property type="molecule type" value="Transcribed_RNA"/>
</dbReference>
<dbReference type="InterPro" id="IPR011047">
    <property type="entry name" value="Quinoprotein_ADH-like_sf"/>
</dbReference>
<dbReference type="Pfam" id="PF00646">
    <property type="entry name" value="F-box"/>
    <property type="match status" value="1"/>
</dbReference>
<proteinExistence type="predicted"/>
<evidence type="ECO:0000313" key="2">
    <source>
        <dbReference type="EMBL" id="JAP97327.1"/>
    </source>
</evidence>
<dbReference type="SMART" id="SM00256">
    <property type="entry name" value="FBOX"/>
    <property type="match status" value="1"/>
</dbReference>
<sequence length="605" mass="69671">MANIGAVNHLGLPQEIFEMVLLHLDCKDVLSCSLVCVGWRNAANSNRVWLSLCEQARITAGTPPLKNSHVTNVLEHGGNEDNLTNLTPLCFERRRFEYLVRFKKNWRAGKCTKVCTDLRKFQSGEPGSDVLLEYLDGNVINIRHISNITPLELRHLCTDLSSNADESLYCAHNICDSNNSSVNENCTLESIWNGRKKYSDYRYYEYLNHRAHERQYPAFLKLVNSVLVVVHHTNLVQVFTKDHGGYSRKLVALFDEDHSFQVPDHYDISAWYRANCHDCTRFPSRCQRESCPVDCMLKTRCDHDGKYFVGSVCNTMRGLLPHTSNRQFHVWDLQSFTKINVVEVPEVEPRISIQNILFFSLPNHVIGLYLTVFDHSTFLQYQRVCCYNLENMRYSSAVISCPLYAEGPGERYEAYYHDKSGRNIVGGREPVVLFTETMVILSESGKTYLSLFDLAEGRLLAQVEKTILEMDYNNYLSYTPCRTLKVFGNHLVFGGEIYFSKFPFVTVYNLSELQEVERFAVKGSVILSLHIHMDDLMIIGTGRKGWVGKGKLRSGEQGCMYIRDMKTKNFLCKLPYIEFIPPNPFSNQMLVRDTRDGVWDLLNFW</sequence>